<keyword evidence="4" id="KW-1185">Reference proteome</keyword>
<organism evidence="3 4">
    <name type="scientific">Batrachochytrium salamandrivorans</name>
    <dbReference type="NCBI Taxonomy" id="1357716"/>
    <lineage>
        <taxon>Eukaryota</taxon>
        <taxon>Fungi</taxon>
        <taxon>Fungi incertae sedis</taxon>
        <taxon>Chytridiomycota</taxon>
        <taxon>Chytridiomycota incertae sedis</taxon>
        <taxon>Chytridiomycetes</taxon>
        <taxon>Rhizophydiales</taxon>
        <taxon>Rhizophydiales incertae sedis</taxon>
        <taxon>Batrachochytrium</taxon>
    </lineage>
</organism>
<feature type="compositionally biased region" description="Basic and acidic residues" evidence="1">
    <location>
        <begin position="93"/>
        <end position="105"/>
    </location>
</feature>
<proteinExistence type="predicted"/>
<feature type="chain" id="PRO_5046811706" evidence="2">
    <location>
        <begin position="19"/>
        <end position="313"/>
    </location>
</feature>
<evidence type="ECO:0000256" key="2">
    <source>
        <dbReference type="SAM" id="SignalP"/>
    </source>
</evidence>
<keyword evidence="2" id="KW-0732">Signal</keyword>
<accession>A0ABQ8EYD1</accession>
<gene>
    <name evidence="3" type="ORF">BASA50_010690</name>
</gene>
<name>A0ABQ8EYD1_9FUNG</name>
<feature type="compositionally biased region" description="Low complexity" evidence="1">
    <location>
        <begin position="70"/>
        <end position="91"/>
    </location>
</feature>
<evidence type="ECO:0000313" key="3">
    <source>
        <dbReference type="EMBL" id="KAH6588562.1"/>
    </source>
</evidence>
<protein>
    <submittedName>
        <fullName evidence="3">Uncharacterized protein</fullName>
    </submittedName>
</protein>
<evidence type="ECO:0000313" key="4">
    <source>
        <dbReference type="Proteomes" id="UP001648503"/>
    </source>
</evidence>
<reference evidence="3 4" key="1">
    <citation type="submission" date="2021-02" db="EMBL/GenBank/DDBJ databases">
        <title>Variation within the Batrachochytrium salamandrivorans European outbreak.</title>
        <authorList>
            <person name="Kelly M."/>
            <person name="Pasmans F."/>
            <person name="Shea T.P."/>
            <person name="Munoz J.F."/>
            <person name="Carranza S."/>
            <person name="Cuomo C.A."/>
            <person name="Martel A."/>
        </authorList>
    </citation>
    <scope>NUCLEOTIDE SEQUENCE [LARGE SCALE GENOMIC DNA]</scope>
    <source>
        <strain evidence="3 4">AMFP18/2</strain>
    </source>
</reference>
<evidence type="ECO:0000256" key="1">
    <source>
        <dbReference type="SAM" id="MobiDB-lite"/>
    </source>
</evidence>
<feature type="signal peptide" evidence="2">
    <location>
        <begin position="1"/>
        <end position="18"/>
    </location>
</feature>
<sequence length="313" mass="35203">MRVGIGTILSVMSFSVLAAVIPNYDSHGILLVRRTVDLKTKLASVSKKNEDQMQLIPFGSGAGSSDDESNSSSPGDGTSYDESSSSSSSDSRGLAREDDPPKSLREAWNSARRTVRQKNDEKRIQKAGIKLTRVVQGEGSPKFITDIIDLLHIAIEIARENSRSYIRKGTSPFYLFIASDGKKRSLTRSMINLQRAGKKLIITYRRVVTRAIRSIIKHPENVLFALEKIAHSILAMHLAHRGLYDTKFMRLIAGARRNNNEDRIKRTQYFIFEIKKQHKRVSTSYELIRKEVSSGKVTFKANVKGKKTSRPQH</sequence>
<dbReference type="Proteomes" id="UP001648503">
    <property type="component" value="Unassembled WGS sequence"/>
</dbReference>
<feature type="region of interest" description="Disordered" evidence="1">
    <location>
        <begin position="53"/>
        <end position="121"/>
    </location>
</feature>
<comment type="caution">
    <text evidence="3">The sequence shown here is derived from an EMBL/GenBank/DDBJ whole genome shotgun (WGS) entry which is preliminary data.</text>
</comment>
<dbReference type="EMBL" id="JAFCIX010000501">
    <property type="protein sequence ID" value="KAH6588562.1"/>
    <property type="molecule type" value="Genomic_DNA"/>
</dbReference>